<gene>
    <name evidence="1" type="ORF">FFWV33_08195</name>
</gene>
<dbReference type="Proteomes" id="UP000244527">
    <property type="component" value="Chromosome"/>
</dbReference>
<dbReference type="EMBL" id="CP020918">
    <property type="protein sequence ID" value="AWG21510.1"/>
    <property type="molecule type" value="Genomic_DNA"/>
</dbReference>
<dbReference type="KEGG" id="ffa:FFWV33_08195"/>
<sequence>MNANSQNKKKYMPFKHNSLWGVVDSTQNTVIKPKYKRIRILGDLDYVALDNELIFDLEKGTQQKSPGSYITEIMVNNQRFYHFNNNKTSVLIDLKNNEKISLSLHYINFENINLLDPKSKIENKYIVGKLDYDSYILLQNTKNLPAAIAGKFAEPDLIFDRSSNKNLYFTATKNSKIYVYDSNLKIVNTSLDEDKLQENLPKLAKKANSEEVRQRCFICAEVMGQGTFSEDPVLPEIFDVSYKANRLLVVYKDKQGKEVDVRPYQTFEKGCGYLDGVTFGKNLLL</sequence>
<keyword evidence="2" id="KW-1185">Reference proteome</keyword>
<reference evidence="1 2" key="1">
    <citation type="submission" date="2017-04" db="EMBL/GenBank/DDBJ databases">
        <title>Compelte genome sequence of WV33.</title>
        <authorList>
            <person name="Lee P.C."/>
        </authorList>
    </citation>
    <scope>NUCLEOTIDE SEQUENCE [LARGE SCALE GENOMIC DNA]</scope>
    <source>
        <strain evidence="1 2">WV33</strain>
    </source>
</reference>
<organism evidence="1 2">
    <name type="scientific">Flavobacterium faecale</name>
    <dbReference type="NCBI Taxonomy" id="1355330"/>
    <lineage>
        <taxon>Bacteria</taxon>
        <taxon>Pseudomonadati</taxon>
        <taxon>Bacteroidota</taxon>
        <taxon>Flavobacteriia</taxon>
        <taxon>Flavobacteriales</taxon>
        <taxon>Flavobacteriaceae</taxon>
        <taxon>Flavobacterium</taxon>
    </lineage>
</organism>
<accession>A0A2S1LCM0</accession>
<name>A0A2S1LCM0_9FLAO</name>
<protein>
    <submittedName>
        <fullName evidence="1">Uncharacterized protein</fullName>
    </submittedName>
</protein>
<proteinExistence type="predicted"/>
<evidence type="ECO:0000313" key="1">
    <source>
        <dbReference type="EMBL" id="AWG21510.1"/>
    </source>
</evidence>
<evidence type="ECO:0000313" key="2">
    <source>
        <dbReference type="Proteomes" id="UP000244527"/>
    </source>
</evidence>
<dbReference type="AlphaFoldDB" id="A0A2S1LCM0"/>